<evidence type="ECO:0000313" key="3">
    <source>
        <dbReference type="Proteomes" id="UP001482620"/>
    </source>
</evidence>
<proteinExistence type="predicted"/>
<evidence type="ECO:0000256" key="1">
    <source>
        <dbReference type="SAM" id="MobiDB-lite"/>
    </source>
</evidence>
<reference evidence="2 3" key="1">
    <citation type="submission" date="2021-06" db="EMBL/GenBank/DDBJ databases">
        <authorList>
            <person name="Palmer J.M."/>
        </authorList>
    </citation>
    <scope>NUCLEOTIDE SEQUENCE [LARGE SCALE GENOMIC DNA]</scope>
    <source>
        <strain evidence="3">if_2019</strain>
        <tissue evidence="2">Muscle</tissue>
    </source>
</reference>
<sequence length="76" mass="8812">MIRSFPGIFSRGRGKRRFPATSLVPAKKPKPLEVVFYLLQKEMEKTSKEHEKYMHTQAGMGQRTAYLDESTTHKEV</sequence>
<feature type="region of interest" description="Disordered" evidence="1">
    <location>
        <begin position="48"/>
        <end position="76"/>
    </location>
</feature>
<keyword evidence="3" id="KW-1185">Reference proteome</keyword>
<dbReference type="EMBL" id="JAHRIQ010074991">
    <property type="protein sequence ID" value="MEQ2245910.1"/>
    <property type="molecule type" value="Genomic_DNA"/>
</dbReference>
<gene>
    <name evidence="2" type="ORF">ILYODFUR_032920</name>
</gene>
<evidence type="ECO:0000313" key="2">
    <source>
        <dbReference type="EMBL" id="MEQ2245910.1"/>
    </source>
</evidence>
<accession>A0ABV0UKZ5</accession>
<organism evidence="2 3">
    <name type="scientific">Ilyodon furcidens</name>
    <name type="common">goldbreast splitfin</name>
    <dbReference type="NCBI Taxonomy" id="33524"/>
    <lineage>
        <taxon>Eukaryota</taxon>
        <taxon>Metazoa</taxon>
        <taxon>Chordata</taxon>
        <taxon>Craniata</taxon>
        <taxon>Vertebrata</taxon>
        <taxon>Euteleostomi</taxon>
        <taxon>Actinopterygii</taxon>
        <taxon>Neopterygii</taxon>
        <taxon>Teleostei</taxon>
        <taxon>Neoteleostei</taxon>
        <taxon>Acanthomorphata</taxon>
        <taxon>Ovalentaria</taxon>
        <taxon>Atherinomorphae</taxon>
        <taxon>Cyprinodontiformes</taxon>
        <taxon>Goodeidae</taxon>
        <taxon>Ilyodon</taxon>
    </lineage>
</organism>
<feature type="region of interest" description="Disordered" evidence="1">
    <location>
        <begin position="1"/>
        <end position="22"/>
    </location>
</feature>
<protein>
    <submittedName>
        <fullName evidence="2">Uncharacterized protein</fullName>
    </submittedName>
</protein>
<comment type="caution">
    <text evidence="2">The sequence shown here is derived from an EMBL/GenBank/DDBJ whole genome shotgun (WGS) entry which is preliminary data.</text>
</comment>
<name>A0ABV0UKZ5_9TELE</name>
<dbReference type="Proteomes" id="UP001482620">
    <property type="component" value="Unassembled WGS sequence"/>
</dbReference>